<protein>
    <recommendedName>
        <fullName evidence="2">Alpha/beta hydrolase fold-3 domain-containing protein</fullName>
    </recommendedName>
</protein>
<proteinExistence type="predicted"/>
<evidence type="ECO:0000313" key="4">
    <source>
        <dbReference type="EMBL" id="CAF1356805.1"/>
    </source>
</evidence>
<sequence length="379" mass="42774">MSTCIFFGFLKKLALFILIAAIAIPLHYGSTNVKHLRIRLLHSMLSIKHSFLPDQARPTLSADYRAFEDIIVMMPLGELDPLANLSTIMKELRSGFTLGTTVPKPSQCQVNKEVFEHDGHTVDTYWVNYHGKNFQRNSDKILLFFHGGGYMLGDILNYSGFECHLSRLFNVTILHLEYRLCPEYPLPAAVDDAVALYHAFLRDHISPSQLLFMGDSAGGGLSLLTIQALLARQLPVPRGVIVLSPWTDLSASGESYKRNRKIDVIFRNTKEDNGSAVQLMLGPNPSQLSPDNPIFSPLFGSFEGFPPMYINVGTAEILEDDSRRIFKKAQESGVSVTFEEGLHLMHVYPVFFLYYPEARNTLDNINKWIQTIFDQKLNE</sequence>
<dbReference type="InterPro" id="IPR013094">
    <property type="entry name" value="AB_hydrolase_3"/>
</dbReference>
<dbReference type="PANTHER" id="PTHR48081">
    <property type="entry name" value="AB HYDROLASE SUPERFAMILY PROTEIN C4A8.06C"/>
    <property type="match status" value="1"/>
</dbReference>
<gene>
    <name evidence="4" type="ORF">JXQ802_LOCUS32401</name>
    <name evidence="3" type="ORF">PYM288_LOCUS21301</name>
</gene>
<accession>A0A815HPN7</accession>
<keyword evidence="5" id="KW-1185">Reference proteome</keyword>
<comment type="caution">
    <text evidence="4">The sequence shown here is derived from an EMBL/GenBank/DDBJ whole genome shotgun (WGS) entry which is preliminary data.</text>
</comment>
<dbReference type="EMBL" id="CAJNOL010001424">
    <property type="protein sequence ID" value="CAF1356805.1"/>
    <property type="molecule type" value="Genomic_DNA"/>
</dbReference>
<reference evidence="4" key="1">
    <citation type="submission" date="2021-02" db="EMBL/GenBank/DDBJ databases">
        <authorList>
            <person name="Nowell W R."/>
        </authorList>
    </citation>
    <scope>NUCLEOTIDE SEQUENCE</scope>
</reference>
<name>A0A815HPN7_9BILA</name>
<dbReference type="SUPFAM" id="SSF53474">
    <property type="entry name" value="alpha/beta-Hydrolases"/>
    <property type="match status" value="1"/>
</dbReference>
<dbReference type="Pfam" id="PF07859">
    <property type="entry name" value="Abhydrolase_3"/>
    <property type="match status" value="1"/>
</dbReference>
<evidence type="ECO:0000313" key="3">
    <source>
        <dbReference type="EMBL" id="CAF1132683.1"/>
    </source>
</evidence>
<dbReference type="InterPro" id="IPR029058">
    <property type="entry name" value="AB_hydrolase_fold"/>
</dbReference>
<feature type="domain" description="Alpha/beta hydrolase fold-3" evidence="2">
    <location>
        <begin position="142"/>
        <end position="348"/>
    </location>
</feature>
<dbReference type="AlphaFoldDB" id="A0A815HPN7"/>
<dbReference type="Proteomes" id="UP000663854">
    <property type="component" value="Unassembled WGS sequence"/>
</dbReference>
<evidence type="ECO:0000256" key="1">
    <source>
        <dbReference type="ARBA" id="ARBA00022801"/>
    </source>
</evidence>
<keyword evidence="1" id="KW-0378">Hydrolase</keyword>
<evidence type="ECO:0000313" key="5">
    <source>
        <dbReference type="Proteomes" id="UP000663870"/>
    </source>
</evidence>
<dbReference type="GO" id="GO:0016787">
    <property type="term" value="F:hydrolase activity"/>
    <property type="evidence" value="ECO:0007669"/>
    <property type="project" value="UniProtKB-KW"/>
</dbReference>
<evidence type="ECO:0000259" key="2">
    <source>
        <dbReference type="Pfam" id="PF07859"/>
    </source>
</evidence>
<dbReference type="InterPro" id="IPR050300">
    <property type="entry name" value="GDXG_lipolytic_enzyme"/>
</dbReference>
<dbReference type="Proteomes" id="UP000663870">
    <property type="component" value="Unassembled WGS sequence"/>
</dbReference>
<dbReference type="Gene3D" id="3.40.50.1820">
    <property type="entry name" value="alpha/beta hydrolase"/>
    <property type="match status" value="1"/>
</dbReference>
<dbReference type="PANTHER" id="PTHR48081:SF8">
    <property type="entry name" value="ALPHA_BETA HYDROLASE FOLD-3 DOMAIN-CONTAINING PROTEIN-RELATED"/>
    <property type="match status" value="1"/>
</dbReference>
<organism evidence="4 5">
    <name type="scientific">Rotaria sordida</name>
    <dbReference type="NCBI Taxonomy" id="392033"/>
    <lineage>
        <taxon>Eukaryota</taxon>
        <taxon>Metazoa</taxon>
        <taxon>Spiralia</taxon>
        <taxon>Gnathifera</taxon>
        <taxon>Rotifera</taxon>
        <taxon>Eurotatoria</taxon>
        <taxon>Bdelloidea</taxon>
        <taxon>Philodinida</taxon>
        <taxon>Philodinidae</taxon>
        <taxon>Rotaria</taxon>
    </lineage>
</organism>
<dbReference type="EMBL" id="CAJNOH010000831">
    <property type="protein sequence ID" value="CAF1132683.1"/>
    <property type="molecule type" value="Genomic_DNA"/>
</dbReference>